<evidence type="ECO:0000313" key="4">
    <source>
        <dbReference type="Proteomes" id="UP000023152"/>
    </source>
</evidence>
<keyword evidence="1" id="KW-0175">Coiled coil</keyword>
<reference evidence="3 4" key="1">
    <citation type="journal article" date="2013" name="Curr. Biol.">
        <title>The Genome of the Foraminiferan Reticulomyxa filosa.</title>
        <authorList>
            <person name="Glockner G."/>
            <person name="Hulsmann N."/>
            <person name="Schleicher M."/>
            <person name="Noegel A.A."/>
            <person name="Eichinger L."/>
            <person name="Gallinger C."/>
            <person name="Pawlowski J."/>
            <person name="Sierra R."/>
            <person name="Euteneuer U."/>
            <person name="Pillet L."/>
            <person name="Moustafa A."/>
            <person name="Platzer M."/>
            <person name="Groth M."/>
            <person name="Szafranski K."/>
            <person name="Schliwa M."/>
        </authorList>
    </citation>
    <scope>NUCLEOTIDE SEQUENCE [LARGE SCALE GENOMIC DNA]</scope>
</reference>
<name>X6NQF7_RETFI</name>
<feature type="region of interest" description="Disordered" evidence="2">
    <location>
        <begin position="242"/>
        <end position="268"/>
    </location>
</feature>
<dbReference type="Proteomes" id="UP000023152">
    <property type="component" value="Unassembled WGS sequence"/>
</dbReference>
<feature type="compositionally biased region" description="Basic and acidic residues" evidence="2">
    <location>
        <begin position="242"/>
        <end position="251"/>
    </location>
</feature>
<dbReference type="EMBL" id="ASPP01006618">
    <property type="protein sequence ID" value="ETO28525.1"/>
    <property type="molecule type" value="Genomic_DNA"/>
</dbReference>
<comment type="caution">
    <text evidence="3">The sequence shown here is derived from an EMBL/GenBank/DDBJ whole genome shotgun (WGS) entry which is preliminary data.</text>
</comment>
<evidence type="ECO:0000313" key="3">
    <source>
        <dbReference type="EMBL" id="ETO28525.1"/>
    </source>
</evidence>
<dbReference type="AlphaFoldDB" id="X6NQF7"/>
<feature type="non-terminal residue" evidence="3">
    <location>
        <position position="1"/>
    </location>
</feature>
<protein>
    <submittedName>
        <fullName evidence="3">Uncharacterized protein</fullName>
    </submittedName>
</protein>
<gene>
    <name evidence="3" type="ORF">RFI_08604</name>
</gene>
<feature type="coiled-coil region" evidence="1">
    <location>
        <begin position="397"/>
        <end position="424"/>
    </location>
</feature>
<evidence type="ECO:0000256" key="1">
    <source>
        <dbReference type="SAM" id="Coils"/>
    </source>
</evidence>
<accession>X6NQF7</accession>
<organism evidence="3 4">
    <name type="scientific">Reticulomyxa filosa</name>
    <dbReference type="NCBI Taxonomy" id="46433"/>
    <lineage>
        <taxon>Eukaryota</taxon>
        <taxon>Sar</taxon>
        <taxon>Rhizaria</taxon>
        <taxon>Retaria</taxon>
        <taxon>Foraminifera</taxon>
        <taxon>Monothalamids</taxon>
        <taxon>Reticulomyxidae</taxon>
        <taxon>Reticulomyxa</taxon>
    </lineage>
</organism>
<sequence>SVSLSNDDVEDALSGIEKENTILSSEGAGDAHHRGSTVDTLMQGPDQLSKQKQAEAEQAKADLLQKNIELENAKKREETYQLDLQKYIDQISELRKRIEQQDIIIKKKSCIPFLCKCEKEQEQRIVELQLQLQELQNANAALQNEVKKEPVNTGPDLEKESLRQEVEKLKKEMEDMKKENKESEDQLEKEFLKTQNQLQTHRSTTQELRKETEQQKVALAELESENAALHKQLDQLRMESVRNAQEKKRSSVELPQSSTELSHNDSKTNVVIERTEEELQLNLSSIELLLYRIAGNDMVDSRMGQEQKIKKVCDMVLALSKEIGDLMDRWLQKKQQKASARLRSDKLLFQARGLIAQFTVCNVCRLGRTTILLVFVQKASETKLWINQLIEYEASNLNAIVHENRSYKKENKDLQKKLLNKETEFRILFEKCTKMEEQIKELLAAENDTTLGNEAEYLEGDLSHGASLHGLYSK</sequence>
<proteinExistence type="predicted"/>
<evidence type="ECO:0000256" key="2">
    <source>
        <dbReference type="SAM" id="MobiDB-lite"/>
    </source>
</evidence>
<feature type="region of interest" description="Disordered" evidence="2">
    <location>
        <begin position="1"/>
        <end position="56"/>
    </location>
</feature>
<keyword evidence="4" id="KW-1185">Reference proteome</keyword>